<organism evidence="8 10">
    <name type="scientific">Clostridium neonatale</name>
    <dbReference type="NCBI Taxonomy" id="137838"/>
    <lineage>
        <taxon>Bacteria</taxon>
        <taxon>Bacillati</taxon>
        <taxon>Bacillota</taxon>
        <taxon>Clostridia</taxon>
        <taxon>Eubacteriales</taxon>
        <taxon>Clostridiaceae</taxon>
        <taxon>Clostridium</taxon>
    </lineage>
</organism>
<evidence type="ECO:0000313" key="7">
    <source>
        <dbReference type="EMBL" id="CAI3634178.1"/>
    </source>
</evidence>
<dbReference type="EMBL" id="PDCJ01000005">
    <property type="protein sequence ID" value="PEG29139.1"/>
    <property type="molecule type" value="Genomic_DNA"/>
</dbReference>
<dbReference type="AlphaFoldDB" id="A0A2A7MC39"/>
<evidence type="ECO:0000256" key="2">
    <source>
        <dbReference type="ARBA" id="ARBA00023125"/>
    </source>
</evidence>
<dbReference type="InterPro" id="IPR036388">
    <property type="entry name" value="WH-like_DNA-bd_sf"/>
</dbReference>
<evidence type="ECO:0000313" key="11">
    <source>
        <dbReference type="Proteomes" id="UP000431451"/>
    </source>
</evidence>
<dbReference type="Gene3D" id="1.10.10.10">
    <property type="entry name" value="Winged helix-like DNA-binding domain superfamily/Winged helix DNA-binding domain"/>
    <property type="match status" value="1"/>
</dbReference>
<reference evidence="8 10" key="1">
    <citation type="submission" date="2017-10" db="EMBL/GenBank/DDBJ databases">
        <title>Effective Description of Clostridium neonatale sp. nov. linked to necrotizing enterocolitis in neonates and a clarification of species assignable to the genus Clostridium (Prazmowski 1880) emend. Lawson and Rainey 2016.</title>
        <authorList>
            <person name="Bernard K."/>
            <person name="Burdz T."/>
            <person name="Wiebe D."/>
            <person name="Balcewich B."/>
            <person name="Alfa M."/>
            <person name="Bernier A.-M."/>
        </authorList>
    </citation>
    <scope>NUCLEOTIDE SEQUENCE [LARGE SCALE GENOMIC DNA]</scope>
    <source>
        <strain evidence="8 10">LCDC99A005</strain>
    </source>
</reference>
<name>A0A2A7MC39_9CLOT</name>
<feature type="domain" description="SIS" evidence="5">
    <location>
        <begin position="112"/>
        <end position="252"/>
    </location>
</feature>
<keyword evidence="2" id="KW-0238">DNA-binding</keyword>
<dbReference type="EMBL" id="CAMTCP010000244">
    <property type="protein sequence ID" value="CAI3634178.1"/>
    <property type="molecule type" value="Genomic_DNA"/>
</dbReference>
<dbReference type="RefSeq" id="WP_058293324.1">
    <property type="nucleotide sequence ID" value="NZ_CAKJVD010000078.1"/>
</dbReference>
<accession>A0A2A7MC39</accession>
<dbReference type="PANTHER" id="PTHR30514">
    <property type="entry name" value="GLUCOKINASE"/>
    <property type="match status" value="1"/>
</dbReference>
<evidence type="ECO:0000256" key="3">
    <source>
        <dbReference type="ARBA" id="ARBA00023163"/>
    </source>
</evidence>
<feature type="domain" description="HTH rpiR-type" evidence="4">
    <location>
        <begin position="1"/>
        <end position="76"/>
    </location>
</feature>
<proteinExistence type="predicted"/>
<dbReference type="GO" id="GO:1901135">
    <property type="term" value="P:carbohydrate derivative metabolic process"/>
    <property type="evidence" value="ECO:0007669"/>
    <property type="project" value="InterPro"/>
</dbReference>
<dbReference type="Pfam" id="PF01380">
    <property type="entry name" value="SIS"/>
    <property type="match status" value="1"/>
</dbReference>
<dbReference type="InterPro" id="IPR047640">
    <property type="entry name" value="RpiR-like"/>
</dbReference>
<keyword evidence="3" id="KW-0804">Transcription</keyword>
<dbReference type="InterPro" id="IPR000281">
    <property type="entry name" value="HTH_RpiR"/>
</dbReference>
<dbReference type="EMBL" id="UWJD01000003">
    <property type="protein sequence ID" value="VCT86232.1"/>
    <property type="molecule type" value="Genomic_DNA"/>
</dbReference>
<dbReference type="Proteomes" id="UP001189143">
    <property type="component" value="Unassembled WGS sequence"/>
</dbReference>
<dbReference type="PROSITE" id="PS51464">
    <property type="entry name" value="SIS"/>
    <property type="match status" value="1"/>
</dbReference>
<evidence type="ECO:0000313" key="8">
    <source>
        <dbReference type="EMBL" id="PEG29139.1"/>
    </source>
</evidence>
<dbReference type="CDD" id="cd05013">
    <property type="entry name" value="SIS_RpiR"/>
    <property type="match status" value="1"/>
</dbReference>
<evidence type="ECO:0000259" key="4">
    <source>
        <dbReference type="PROSITE" id="PS51071"/>
    </source>
</evidence>
<keyword evidence="1" id="KW-0805">Transcription regulation</keyword>
<dbReference type="Proteomes" id="UP000220840">
    <property type="component" value="Unassembled WGS sequence"/>
</dbReference>
<dbReference type="InterPro" id="IPR046348">
    <property type="entry name" value="SIS_dom_sf"/>
</dbReference>
<dbReference type="Gene3D" id="3.40.50.10490">
    <property type="entry name" value="Glucose-6-phosphate isomerase like protein, domain 1"/>
    <property type="match status" value="1"/>
</dbReference>
<evidence type="ECO:0000256" key="1">
    <source>
        <dbReference type="ARBA" id="ARBA00023015"/>
    </source>
</evidence>
<evidence type="ECO:0000313" key="9">
    <source>
        <dbReference type="EMBL" id="VCT86232.1"/>
    </source>
</evidence>
<gene>
    <name evidence="9" type="primary">ybbH_4</name>
    <name evidence="7" type="ORF">CNEO2_460043</name>
    <name evidence="6" type="ORF">CNEO_40169</name>
    <name evidence="9" type="ORF">CNEONATNEC25_03843</name>
    <name evidence="8" type="ORF">CQ394_19665</name>
</gene>
<dbReference type="InterPro" id="IPR035472">
    <property type="entry name" value="RpiR-like_SIS"/>
</dbReference>
<dbReference type="EMBL" id="CAKJVE010000004">
    <property type="protein sequence ID" value="CAG9702793.1"/>
    <property type="molecule type" value="Genomic_DNA"/>
</dbReference>
<evidence type="ECO:0000259" key="5">
    <source>
        <dbReference type="PROSITE" id="PS51464"/>
    </source>
</evidence>
<dbReference type="Proteomes" id="UP000789738">
    <property type="component" value="Unassembled WGS sequence"/>
</dbReference>
<sequence length="257" mass="28955">MINKFDPKAMQTLTTNEEDVLQYVFSNKDKVIKMNINQLAQNTYVSTATILRLCKKLNLQGFNDLKFQLKSDSLSQNSDNPSNVEVNEIISNSLYKLKSTILNLNLDDLNYIVDCLCSNKNIHIFGRGLTQMPLEYFYNMLLSLNRPCTFYIDPPLLYRDASHMNTDDILIIGSSGGSTVPIVKSAALSKANSATVVAITSNYDSELSKIANIVLHGETENTKFYGIDIKSRLSIQFIVESILELYINRLKSKTNID</sequence>
<dbReference type="PANTHER" id="PTHR30514:SF21">
    <property type="entry name" value="RPIR-FAMILY TRANSCRIPTIONAL REGULATOR"/>
    <property type="match status" value="1"/>
</dbReference>
<dbReference type="Pfam" id="PF01418">
    <property type="entry name" value="HTH_6"/>
    <property type="match status" value="1"/>
</dbReference>
<reference evidence="9 11" key="2">
    <citation type="submission" date="2018-06" db="EMBL/GenBank/DDBJ databases">
        <authorList>
            <consortium name="IHU Genomes"/>
        </authorList>
    </citation>
    <scope>NUCLEOTIDE SEQUENCE [LARGE SCALE GENOMIC DNA]</scope>
    <source>
        <strain evidence="9 11">NEC25</strain>
    </source>
</reference>
<dbReference type="InterPro" id="IPR009057">
    <property type="entry name" value="Homeodomain-like_sf"/>
</dbReference>
<dbReference type="PROSITE" id="PS51071">
    <property type="entry name" value="HTH_RPIR"/>
    <property type="match status" value="1"/>
</dbReference>
<protein>
    <submittedName>
        <fullName evidence="8">MurR/RpiR family transcriptional regulator</fullName>
    </submittedName>
    <submittedName>
        <fullName evidence="9">Putative HTH-type transcriptional regulator YbbH</fullName>
    </submittedName>
    <submittedName>
        <fullName evidence="6">Transcriptional regulator, SIS domain</fullName>
    </submittedName>
</protein>
<dbReference type="OrthoDB" id="3684496at2"/>
<dbReference type="Proteomes" id="UP000431451">
    <property type="component" value="Unassembled WGS sequence"/>
</dbReference>
<dbReference type="InterPro" id="IPR001347">
    <property type="entry name" value="SIS_dom"/>
</dbReference>
<dbReference type="GeneID" id="68879384"/>
<evidence type="ECO:0000313" key="10">
    <source>
        <dbReference type="Proteomes" id="UP000220840"/>
    </source>
</evidence>
<dbReference type="SUPFAM" id="SSF53697">
    <property type="entry name" value="SIS domain"/>
    <property type="match status" value="1"/>
</dbReference>
<keyword evidence="10" id="KW-1185">Reference proteome</keyword>
<evidence type="ECO:0000313" key="6">
    <source>
        <dbReference type="EMBL" id="CAG9702793.1"/>
    </source>
</evidence>
<dbReference type="STRING" id="137838.GCA_001458595_00331"/>
<dbReference type="GO" id="GO:0003700">
    <property type="term" value="F:DNA-binding transcription factor activity"/>
    <property type="evidence" value="ECO:0007669"/>
    <property type="project" value="InterPro"/>
</dbReference>
<dbReference type="GO" id="GO:0003677">
    <property type="term" value="F:DNA binding"/>
    <property type="evidence" value="ECO:0007669"/>
    <property type="project" value="UniProtKB-KW"/>
</dbReference>
<dbReference type="SUPFAM" id="SSF46689">
    <property type="entry name" value="Homeodomain-like"/>
    <property type="match status" value="1"/>
</dbReference>
<dbReference type="GO" id="GO:0097367">
    <property type="term" value="F:carbohydrate derivative binding"/>
    <property type="evidence" value="ECO:0007669"/>
    <property type="project" value="InterPro"/>
</dbReference>
<reference evidence="7" key="4">
    <citation type="submission" date="2022-10" db="EMBL/GenBank/DDBJ databases">
        <authorList>
            <person name="Aires J."/>
            <person name="Mesa V."/>
        </authorList>
    </citation>
    <scope>NUCLEOTIDE SEQUENCE</scope>
    <source>
        <strain evidence="7">Clostridium neonatale JD116</strain>
    </source>
</reference>
<reference evidence="6" key="3">
    <citation type="submission" date="2021-10" db="EMBL/GenBank/DDBJ databases">
        <authorList>
            <person name="Mesa V."/>
        </authorList>
    </citation>
    <scope>NUCLEOTIDE SEQUENCE</scope>
    <source>
        <strain evidence="6">CC3_PB</strain>
    </source>
</reference>